<comment type="caution">
    <text evidence="1">The sequence shown here is derived from an EMBL/GenBank/DDBJ whole genome shotgun (WGS) entry which is preliminary data.</text>
</comment>
<proteinExistence type="predicted"/>
<keyword evidence="2" id="KW-1185">Reference proteome</keyword>
<evidence type="ECO:0000313" key="2">
    <source>
        <dbReference type="Proteomes" id="UP000301751"/>
    </source>
</evidence>
<dbReference type="AlphaFoldDB" id="A0A480AM05"/>
<name>A0A480AM05_9BURK</name>
<dbReference type="Proteomes" id="UP000301751">
    <property type="component" value="Unassembled WGS sequence"/>
</dbReference>
<dbReference type="PANTHER" id="PTHR34822">
    <property type="entry name" value="GRPB DOMAIN PROTEIN (AFU_ORTHOLOGUE AFUA_1G01530)"/>
    <property type="match status" value="1"/>
</dbReference>
<dbReference type="Pfam" id="PF04229">
    <property type="entry name" value="GrpB"/>
    <property type="match status" value="1"/>
</dbReference>
<evidence type="ECO:0000313" key="1">
    <source>
        <dbReference type="EMBL" id="GCL62614.1"/>
    </source>
</evidence>
<sequence length="172" mass="18395">MTDAPIELVPPDPRWPALFAAEQGTIAAALAPWLVGAPEHIGSTAVPGLAAKPVIDIMAPVASLEAARPAIAAAAALQYLHAPYQAEVMHWFCKPSPQHRTHHLHLVPLGSPLWQARLAFRDALRADPSLRDAYVALKQSLAITHRHDRDAYTAAKGPFIAQVIARAAGGPR</sequence>
<dbReference type="SUPFAM" id="SSF81301">
    <property type="entry name" value="Nucleotidyltransferase"/>
    <property type="match status" value="1"/>
</dbReference>
<dbReference type="InterPro" id="IPR043519">
    <property type="entry name" value="NT_sf"/>
</dbReference>
<dbReference type="InterPro" id="IPR007344">
    <property type="entry name" value="GrpB/CoaE"/>
</dbReference>
<organism evidence="1 2">
    <name type="scientific">Pseudaquabacterium pictum</name>
    <dbReference type="NCBI Taxonomy" id="2315236"/>
    <lineage>
        <taxon>Bacteria</taxon>
        <taxon>Pseudomonadati</taxon>
        <taxon>Pseudomonadota</taxon>
        <taxon>Betaproteobacteria</taxon>
        <taxon>Burkholderiales</taxon>
        <taxon>Sphaerotilaceae</taxon>
        <taxon>Pseudaquabacterium</taxon>
    </lineage>
</organism>
<protein>
    <recommendedName>
        <fullName evidence="3">GrpB family protein</fullName>
    </recommendedName>
</protein>
<reference evidence="2" key="1">
    <citation type="submission" date="2019-03" db="EMBL/GenBank/DDBJ databases">
        <title>Aquabacterium pictum sp.nov., the first bacteriochlorophyll a-containing freshwater bacterium in the genus Aquabacterium of the class Betaproteobacteria.</title>
        <authorList>
            <person name="Hirose S."/>
            <person name="Tank M."/>
            <person name="Hara E."/>
            <person name="Tamaki H."/>
            <person name="Takaichi S."/>
            <person name="Haruta S."/>
            <person name="Hanada S."/>
        </authorList>
    </citation>
    <scope>NUCLEOTIDE SEQUENCE [LARGE SCALE GENOMIC DNA]</scope>
    <source>
        <strain evidence="2">W35</strain>
    </source>
</reference>
<dbReference type="OrthoDB" id="9799092at2"/>
<dbReference type="RefSeq" id="WP_137732359.1">
    <property type="nucleotide sequence ID" value="NZ_BJCL01000003.1"/>
</dbReference>
<dbReference type="EMBL" id="BJCL01000003">
    <property type="protein sequence ID" value="GCL62614.1"/>
    <property type="molecule type" value="Genomic_DNA"/>
</dbReference>
<evidence type="ECO:0008006" key="3">
    <source>
        <dbReference type="Google" id="ProtNLM"/>
    </source>
</evidence>
<gene>
    <name evidence="1" type="ORF">AQPW35_16950</name>
</gene>
<dbReference type="PANTHER" id="PTHR34822:SF1">
    <property type="entry name" value="GRPB FAMILY PROTEIN"/>
    <property type="match status" value="1"/>
</dbReference>
<dbReference type="Gene3D" id="3.30.460.10">
    <property type="entry name" value="Beta Polymerase, domain 2"/>
    <property type="match status" value="1"/>
</dbReference>
<accession>A0A480AM05</accession>